<dbReference type="Gene3D" id="3.30.750.80">
    <property type="entry name" value="RNA methyltransferase domain (HRMD) like"/>
    <property type="match status" value="1"/>
</dbReference>
<name>A0A9W6Z797_9STRA</name>
<dbReference type="GO" id="GO:0008168">
    <property type="term" value="F:methyltransferase activity"/>
    <property type="evidence" value="ECO:0007669"/>
    <property type="project" value="UniProtKB-KW"/>
</dbReference>
<dbReference type="EMBL" id="BRXZ01004339">
    <property type="protein sequence ID" value="GMH46976.1"/>
    <property type="molecule type" value="Genomic_DNA"/>
</dbReference>
<dbReference type="Gene3D" id="3.40.50.150">
    <property type="entry name" value="Vaccinia Virus protein VP39"/>
    <property type="match status" value="1"/>
</dbReference>
<keyword evidence="2" id="KW-0808">Transferase</keyword>
<dbReference type="InterPro" id="IPR029063">
    <property type="entry name" value="SAM-dependent_MTases_sf"/>
</dbReference>
<dbReference type="OrthoDB" id="269872at2759"/>
<keyword evidence="1" id="KW-0489">Methyltransferase</keyword>
<dbReference type="InterPro" id="IPR019614">
    <property type="entry name" value="SAM-dep_methyl-trfase"/>
</dbReference>
<keyword evidence="3" id="KW-0949">S-adenosyl-L-methionine</keyword>
<proteinExistence type="predicted"/>
<dbReference type="CDD" id="cd02440">
    <property type="entry name" value="AdoMet_MTases"/>
    <property type="match status" value="1"/>
</dbReference>
<dbReference type="SUPFAM" id="SSF53335">
    <property type="entry name" value="S-adenosyl-L-methionine-dependent methyltransferases"/>
    <property type="match status" value="1"/>
</dbReference>
<comment type="caution">
    <text evidence="5">The sequence shown here is derived from an EMBL/GenBank/DDBJ whole genome shotgun (WGS) entry which is preliminary data.</text>
</comment>
<sequence length="414" mass="44227">SRSIFTGSTNLVYLSTLPPLQSPLPQYSLVRLTTTSPETGVQNLGIGVYNPSSTYAVRLLLDGRDPFFPLVSSLSTSSEMMRSTIALILQRCVMARGLQGLPGEGTDCYRLANGDGDMLSGVSVDVFGDDVVVMIQAGWAVMWREVLVGCVKEATGKENVRVRVGWDRVKTDHGGDGLREVWEEGGEEGGVTVIKENGVKYLYDHAETQKTGFYTDQRDNRRMLAGMARGKKVLDLCCYVGSFSLNAVVGGGAIEATGVDSSARAVAQAEGNALANGVEGKCTFVKEDVAKFMRRKGEEGERWDVVVLDPPKLAPTVKGLSRAVTKYATLNRDAVKLISPSGGVLLTCTCSSAMTNGGEGRLFTDTVVKAVRNAGRTGRVVKKTHTAGCHAGGSEYLTALTVVVDPIEDVNGTR</sequence>
<protein>
    <recommendedName>
        <fullName evidence="4">S-adenosylmethionine-dependent methyltransferase domain-containing protein</fullName>
    </recommendedName>
</protein>
<gene>
    <name evidence="5" type="ORF">TrRE_jg453</name>
</gene>
<organism evidence="5 6">
    <name type="scientific">Triparma retinervis</name>
    <dbReference type="NCBI Taxonomy" id="2557542"/>
    <lineage>
        <taxon>Eukaryota</taxon>
        <taxon>Sar</taxon>
        <taxon>Stramenopiles</taxon>
        <taxon>Ochrophyta</taxon>
        <taxon>Bolidophyceae</taxon>
        <taxon>Parmales</taxon>
        <taxon>Triparmaceae</taxon>
        <taxon>Triparma</taxon>
    </lineage>
</organism>
<evidence type="ECO:0000256" key="1">
    <source>
        <dbReference type="ARBA" id="ARBA00022603"/>
    </source>
</evidence>
<evidence type="ECO:0000313" key="5">
    <source>
        <dbReference type="EMBL" id="GMH46976.1"/>
    </source>
</evidence>
<evidence type="ECO:0000259" key="4">
    <source>
        <dbReference type="Pfam" id="PF10672"/>
    </source>
</evidence>
<feature type="non-terminal residue" evidence="5">
    <location>
        <position position="1"/>
    </location>
</feature>
<keyword evidence="6" id="KW-1185">Reference proteome</keyword>
<feature type="domain" description="S-adenosylmethionine-dependent methyltransferase" evidence="4">
    <location>
        <begin position="191"/>
        <end position="354"/>
    </location>
</feature>
<evidence type="ECO:0000256" key="2">
    <source>
        <dbReference type="ARBA" id="ARBA00022679"/>
    </source>
</evidence>
<reference evidence="5" key="1">
    <citation type="submission" date="2022-07" db="EMBL/GenBank/DDBJ databases">
        <title>Genome analysis of Parmales, a sister group of diatoms, reveals the evolutionary specialization of diatoms from phago-mixotrophs to photoautotrophs.</title>
        <authorList>
            <person name="Ban H."/>
            <person name="Sato S."/>
            <person name="Yoshikawa S."/>
            <person name="Kazumasa Y."/>
            <person name="Nakamura Y."/>
            <person name="Ichinomiya M."/>
            <person name="Saitoh K."/>
            <person name="Sato N."/>
            <person name="Blanc-Mathieu R."/>
            <person name="Endo H."/>
            <person name="Kuwata A."/>
            <person name="Ogata H."/>
        </authorList>
    </citation>
    <scope>NUCLEOTIDE SEQUENCE</scope>
</reference>
<dbReference type="PANTHER" id="PTHR42873">
    <property type="entry name" value="RIBOSOMAL RNA LARGE SUBUNIT METHYLTRANSFERASE"/>
    <property type="match status" value="1"/>
</dbReference>
<dbReference type="GO" id="GO:0032259">
    <property type="term" value="P:methylation"/>
    <property type="evidence" value="ECO:0007669"/>
    <property type="project" value="UniProtKB-KW"/>
</dbReference>
<dbReference type="AlphaFoldDB" id="A0A9W6Z797"/>
<accession>A0A9W6Z797</accession>
<dbReference type="PANTHER" id="PTHR42873:SF1">
    <property type="entry name" value="S-ADENOSYLMETHIONINE-DEPENDENT METHYLTRANSFERASE DOMAIN-CONTAINING PROTEIN"/>
    <property type="match status" value="1"/>
</dbReference>
<dbReference type="Proteomes" id="UP001165082">
    <property type="component" value="Unassembled WGS sequence"/>
</dbReference>
<dbReference type="Pfam" id="PF10672">
    <property type="entry name" value="Methyltrans_SAM"/>
    <property type="match status" value="1"/>
</dbReference>
<evidence type="ECO:0000256" key="3">
    <source>
        <dbReference type="ARBA" id="ARBA00022691"/>
    </source>
</evidence>
<evidence type="ECO:0000313" key="6">
    <source>
        <dbReference type="Proteomes" id="UP001165082"/>
    </source>
</evidence>